<evidence type="ECO:0000313" key="1">
    <source>
        <dbReference type="EMBL" id="KAI0059517.1"/>
    </source>
</evidence>
<keyword evidence="2" id="KW-1185">Reference proteome</keyword>
<gene>
    <name evidence="1" type="ORF">BV25DRAFT_1829053</name>
</gene>
<proteinExistence type="predicted"/>
<accession>A0ACB8STM6</accession>
<sequence length="427" mass="47361">MKRRHHGSLTLDADEAPLSSLNAVGNPLTVEENMIKRSKIDYLRSNGSLLRFLDFTSPTLSSDATVSSHFDEIAEHLLRHTRIVCQVPAAKSVDDAEEEYKILELEFYLIKNEFHRDPYAHDHEEQRICGQWYFHRAPRRAPFTASPTTKPRCGASLDRGYRGGTRKGLDITIGTPLVTMPETLITSRYFAPTSSISSTPPPPPTDPASSTTRGGILIRSLRRMSDMKVISGPSLVVDELLRASRASSIAELVRDKWCDDISAFGPTGLHQHAIKSAFLFLRHRPSAETDTAPIVYKSPRIGLDLSNPATRCSSSDPRILYVSRPYRYFLYPHLLTANGRGQTLLGVYQWYRAQTSGSEETQAVAIDELAKLTGIQKLTITKYLGDYRDACAVGDVKAFVGPKGKGASASPSQFLRMMGAIERFLAS</sequence>
<protein>
    <submittedName>
        <fullName evidence="1">Uncharacterized protein</fullName>
    </submittedName>
</protein>
<reference evidence="1" key="1">
    <citation type="submission" date="2021-03" db="EMBL/GenBank/DDBJ databases">
        <authorList>
            <consortium name="DOE Joint Genome Institute"/>
            <person name="Ahrendt S."/>
            <person name="Looney B.P."/>
            <person name="Miyauchi S."/>
            <person name="Morin E."/>
            <person name="Drula E."/>
            <person name="Courty P.E."/>
            <person name="Chicoki N."/>
            <person name="Fauchery L."/>
            <person name="Kohler A."/>
            <person name="Kuo A."/>
            <person name="Labutti K."/>
            <person name="Pangilinan J."/>
            <person name="Lipzen A."/>
            <person name="Riley R."/>
            <person name="Andreopoulos W."/>
            <person name="He G."/>
            <person name="Johnson J."/>
            <person name="Barry K.W."/>
            <person name="Grigoriev I.V."/>
            <person name="Nagy L."/>
            <person name="Hibbett D."/>
            <person name="Henrissat B."/>
            <person name="Matheny P.B."/>
            <person name="Labbe J."/>
            <person name="Martin F."/>
        </authorList>
    </citation>
    <scope>NUCLEOTIDE SEQUENCE</scope>
    <source>
        <strain evidence="1">HHB10654</strain>
    </source>
</reference>
<organism evidence="1 2">
    <name type="scientific">Artomyces pyxidatus</name>
    <dbReference type="NCBI Taxonomy" id="48021"/>
    <lineage>
        <taxon>Eukaryota</taxon>
        <taxon>Fungi</taxon>
        <taxon>Dikarya</taxon>
        <taxon>Basidiomycota</taxon>
        <taxon>Agaricomycotina</taxon>
        <taxon>Agaricomycetes</taxon>
        <taxon>Russulales</taxon>
        <taxon>Auriscalpiaceae</taxon>
        <taxon>Artomyces</taxon>
    </lineage>
</organism>
<name>A0ACB8STM6_9AGAM</name>
<comment type="caution">
    <text evidence="1">The sequence shown here is derived from an EMBL/GenBank/DDBJ whole genome shotgun (WGS) entry which is preliminary data.</text>
</comment>
<reference evidence="1" key="2">
    <citation type="journal article" date="2022" name="New Phytol.">
        <title>Evolutionary transition to the ectomycorrhizal habit in the genomes of a hyperdiverse lineage of mushroom-forming fungi.</title>
        <authorList>
            <person name="Looney B."/>
            <person name="Miyauchi S."/>
            <person name="Morin E."/>
            <person name="Drula E."/>
            <person name="Courty P.E."/>
            <person name="Kohler A."/>
            <person name="Kuo A."/>
            <person name="LaButti K."/>
            <person name="Pangilinan J."/>
            <person name="Lipzen A."/>
            <person name="Riley R."/>
            <person name="Andreopoulos W."/>
            <person name="He G."/>
            <person name="Johnson J."/>
            <person name="Nolan M."/>
            <person name="Tritt A."/>
            <person name="Barry K.W."/>
            <person name="Grigoriev I.V."/>
            <person name="Nagy L.G."/>
            <person name="Hibbett D."/>
            <person name="Henrissat B."/>
            <person name="Matheny P.B."/>
            <person name="Labbe J."/>
            <person name="Martin F.M."/>
        </authorList>
    </citation>
    <scope>NUCLEOTIDE SEQUENCE</scope>
    <source>
        <strain evidence="1">HHB10654</strain>
    </source>
</reference>
<dbReference type="EMBL" id="MU277226">
    <property type="protein sequence ID" value="KAI0059517.1"/>
    <property type="molecule type" value="Genomic_DNA"/>
</dbReference>
<dbReference type="Proteomes" id="UP000814140">
    <property type="component" value="Unassembled WGS sequence"/>
</dbReference>
<evidence type="ECO:0000313" key="2">
    <source>
        <dbReference type="Proteomes" id="UP000814140"/>
    </source>
</evidence>